<evidence type="ECO:0000256" key="1">
    <source>
        <dbReference type="SAM" id="Coils"/>
    </source>
</evidence>
<dbReference type="Gene3D" id="1.25.40.10">
    <property type="entry name" value="Tetratricopeptide repeat domain"/>
    <property type="match status" value="1"/>
</dbReference>
<dbReference type="PATRIC" id="fig|359131.3.peg.2342"/>
<comment type="caution">
    <text evidence="2">The sequence shown here is derived from an EMBL/GenBank/DDBJ whole genome shotgun (WGS) entry which is preliminary data.</text>
</comment>
<dbReference type="InterPro" id="IPR011990">
    <property type="entry name" value="TPR-like_helical_dom_sf"/>
</dbReference>
<evidence type="ECO:0000313" key="2">
    <source>
        <dbReference type="EMBL" id="KJS61942.1"/>
    </source>
</evidence>
<name>A0A0F2TJQ7_STRR3</name>
<keyword evidence="1" id="KW-0175">Coiled coil</keyword>
<evidence type="ECO:0000313" key="3">
    <source>
        <dbReference type="Proteomes" id="UP000033699"/>
    </source>
</evidence>
<dbReference type="AlphaFoldDB" id="A0A0F2TJQ7"/>
<proteinExistence type="predicted"/>
<dbReference type="EMBL" id="JZKH01000019">
    <property type="protein sequence ID" value="KJS61942.1"/>
    <property type="molecule type" value="Genomic_DNA"/>
</dbReference>
<gene>
    <name evidence="2" type="ORF">VM95_12060</name>
</gene>
<sequence length="443" mass="48994">MPRTRHQNESLGRLLYETGWDHGQFTRAINAAGTRAGLSLHYENSSVSHWLNDGTVPRRRTQELILDVLSTRLRRPVTVAEAGFGEPQLDGEATDLVTGLMDLARADMDPSRRSVLGAGLYSAAMVSVPGWQDAVGRIDMIKTNPHTRIGQREVQSVIAMTEMVSSIDDQQGGRFARPMAANFLVNAIGPYLKADATDEVRKAMLSAAADHCYLTGYMAMDERLDGLANRYYVKALELARLAGDELTFCTTLRGMSVMHGDLGDGSTAIRLAQSASAASPQAGPRMRAFLAGQEAHAAAITGDRSLALLRIKQAEAAMEKAESQAKALGSYDPSSLHYHVSQVRYELGDMSGAIESMQQSHQIREPVFRRTRVRYGAMLAERKFKAGRLDEACMDWHRVLDEYQLVQSGRVDDRIHEMQTLIMPHIRNPLARELHDRARSMTA</sequence>
<dbReference type="OrthoDB" id="3213425at2"/>
<dbReference type="Proteomes" id="UP000033699">
    <property type="component" value="Unassembled WGS sequence"/>
</dbReference>
<feature type="coiled-coil region" evidence="1">
    <location>
        <begin position="304"/>
        <end position="331"/>
    </location>
</feature>
<reference evidence="2 3" key="1">
    <citation type="submission" date="2015-02" db="EMBL/GenBank/DDBJ databases">
        <authorList>
            <person name="Ju K.-S."/>
            <person name="Doroghazi J.R."/>
            <person name="Metcalf W."/>
        </authorList>
    </citation>
    <scope>NUCLEOTIDE SEQUENCE [LARGE SCALE GENOMIC DNA]</scope>
    <source>
        <strain evidence="2 3">ATCC 31215</strain>
    </source>
</reference>
<keyword evidence="3" id="KW-1185">Reference proteome</keyword>
<accession>A0A0F2TJQ7</accession>
<protein>
    <submittedName>
        <fullName evidence="2">Transcriptional regulator</fullName>
    </submittedName>
</protein>
<dbReference type="RefSeq" id="WP_045695424.1">
    <property type="nucleotide sequence ID" value="NZ_JZKH01000019.1"/>
</dbReference>
<organism evidence="2 3">
    <name type="scientific">Streptomyces rubellomurinus (strain ATCC 31215)</name>
    <dbReference type="NCBI Taxonomy" id="359131"/>
    <lineage>
        <taxon>Bacteria</taxon>
        <taxon>Bacillati</taxon>
        <taxon>Actinomycetota</taxon>
        <taxon>Actinomycetes</taxon>
        <taxon>Kitasatosporales</taxon>
        <taxon>Streptomycetaceae</taxon>
        <taxon>Streptomyces</taxon>
    </lineage>
</organism>